<evidence type="ECO:0000313" key="3">
    <source>
        <dbReference type="Proteomes" id="UP000238348"/>
    </source>
</evidence>
<dbReference type="AlphaFoldDB" id="A0A2L0EJ07"/>
<sequence length="297" mass="30980">MTCSGAGRGPRGARRAAGDRAASRAPALRRAARRSAGARWLAIGLLAGLGLGARPSGAQQGPGAAGSGPPAKEADDADAQRALGTPAALPTRAASVTLDKTLVQLTVSFRDVVDGEISKKLLSGLPTVITMRGYLFSESGGDPVALTAKSCRIVYDLWDEVFRIQLFQAGGQSSTVAVNVEGVLRNCAEARKMPLVERSLVREGSRYFVAVLVEVNPMSAEMLDRIKRWVTRPPGSTAIGPGDSLFGSFVGLFVTRIGNADRKLAFRTPSFLPPAPPPPSPPPPSPTAAPPPGRPGR</sequence>
<feature type="compositionally biased region" description="Pro residues" evidence="1">
    <location>
        <begin position="271"/>
        <end position="297"/>
    </location>
</feature>
<accession>A0A2L0EJ07</accession>
<organism evidence="2 3">
    <name type="scientific">Sorangium cellulosum</name>
    <name type="common">Polyangium cellulosum</name>
    <dbReference type="NCBI Taxonomy" id="56"/>
    <lineage>
        <taxon>Bacteria</taxon>
        <taxon>Pseudomonadati</taxon>
        <taxon>Myxococcota</taxon>
        <taxon>Polyangia</taxon>
        <taxon>Polyangiales</taxon>
        <taxon>Polyangiaceae</taxon>
        <taxon>Sorangium</taxon>
    </lineage>
</organism>
<evidence type="ECO:0000313" key="2">
    <source>
        <dbReference type="EMBL" id="AUX39283.1"/>
    </source>
</evidence>
<dbReference type="RefSeq" id="WP_199789566.1">
    <property type="nucleotide sequence ID" value="NZ_CP012673.1"/>
</dbReference>
<evidence type="ECO:0000256" key="1">
    <source>
        <dbReference type="SAM" id="MobiDB-lite"/>
    </source>
</evidence>
<proteinExistence type="predicted"/>
<protein>
    <submittedName>
        <fullName evidence="2">Uncharacterized protein</fullName>
    </submittedName>
</protein>
<dbReference type="Proteomes" id="UP000238348">
    <property type="component" value="Chromosome"/>
</dbReference>
<feature type="compositionally biased region" description="Gly residues" evidence="1">
    <location>
        <begin position="1"/>
        <end position="10"/>
    </location>
</feature>
<feature type="region of interest" description="Disordered" evidence="1">
    <location>
        <begin position="267"/>
        <end position="297"/>
    </location>
</feature>
<dbReference type="EMBL" id="CP012673">
    <property type="protein sequence ID" value="AUX39283.1"/>
    <property type="molecule type" value="Genomic_DNA"/>
</dbReference>
<reference evidence="2 3" key="1">
    <citation type="submission" date="2015-09" db="EMBL/GenBank/DDBJ databases">
        <title>Sorangium comparison.</title>
        <authorList>
            <person name="Zaburannyi N."/>
            <person name="Bunk B."/>
            <person name="Overmann J."/>
            <person name="Mueller R."/>
        </authorList>
    </citation>
    <scope>NUCLEOTIDE SEQUENCE [LARGE SCALE GENOMIC DNA]</scope>
    <source>
        <strain evidence="2 3">So ce26</strain>
    </source>
</reference>
<name>A0A2L0EJ07_SORCE</name>
<feature type="region of interest" description="Disordered" evidence="1">
    <location>
        <begin position="1"/>
        <end position="29"/>
    </location>
</feature>
<feature type="region of interest" description="Disordered" evidence="1">
    <location>
        <begin position="56"/>
        <end position="78"/>
    </location>
</feature>
<feature type="compositionally biased region" description="Low complexity" evidence="1">
    <location>
        <begin position="56"/>
        <end position="71"/>
    </location>
</feature>
<gene>
    <name evidence="2" type="ORF">SOCE26_006670</name>
</gene>